<organism evidence="4 5">
    <name type="scientific">Stichopus japonicus</name>
    <name type="common">Sea cucumber</name>
    <dbReference type="NCBI Taxonomy" id="307972"/>
    <lineage>
        <taxon>Eukaryota</taxon>
        <taxon>Metazoa</taxon>
        <taxon>Echinodermata</taxon>
        <taxon>Eleutherozoa</taxon>
        <taxon>Echinozoa</taxon>
        <taxon>Holothuroidea</taxon>
        <taxon>Aspidochirotacea</taxon>
        <taxon>Aspidochirotida</taxon>
        <taxon>Stichopodidae</taxon>
        <taxon>Apostichopus</taxon>
    </lineage>
</organism>
<dbReference type="PANTHER" id="PTHR11388:SF100">
    <property type="entry name" value="SOLUTE CARRIER ORGANIC ANION TRANSPORTER FAMILY MEMBER 4A1"/>
    <property type="match status" value="1"/>
</dbReference>
<protein>
    <submittedName>
        <fullName evidence="4">Putative solute carrier organic anion transporter family member 4A1</fullName>
    </submittedName>
</protein>
<dbReference type="GO" id="GO:0016323">
    <property type="term" value="C:basolateral plasma membrane"/>
    <property type="evidence" value="ECO:0007669"/>
    <property type="project" value="TreeGrafter"/>
</dbReference>
<keyword evidence="3" id="KW-0812">Transmembrane</keyword>
<dbReference type="EMBL" id="MRZV01000890">
    <property type="protein sequence ID" value="PIK42945.1"/>
    <property type="molecule type" value="Genomic_DNA"/>
</dbReference>
<feature type="transmembrane region" description="Helical" evidence="3">
    <location>
        <begin position="76"/>
        <end position="100"/>
    </location>
</feature>
<feature type="compositionally biased region" description="Basic and acidic residues" evidence="2">
    <location>
        <begin position="21"/>
        <end position="45"/>
    </location>
</feature>
<dbReference type="OrthoDB" id="5062115at2759"/>
<feature type="transmembrane region" description="Helical" evidence="3">
    <location>
        <begin position="143"/>
        <end position="165"/>
    </location>
</feature>
<evidence type="ECO:0000313" key="4">
    <source>
        <dbReference type="EMBL" id="PIK42945.1"/>
    </source>
</evidence>
<keyword evidence="1" id="KW-1015">Disulfide bond</keyword>
<dbReference type="InterPro" id="IPR004156">
    <property type="entry name" value="OATP"/>
</dbReference>
<dbReference type="AlphaFoldDB" id="A0A2G8K4S6"/>
<evidence type="ECO:0000256" key="2">
    <source>
        <dbReference type="SAM" id="MobiDB-lite"/>
    </source>
</evidence>
<dbReference type="GO" id="GO:0015347">
    <property type="term" value="F:sodium-independent organic anion transmembrane transporter activity"/>
    <property type="evidence" value="ECO:0007669"/>
    <property type="project" value="TreeGrafter"/>
</dbReference>
<dbReference type="Gene3D" id="1.20.1250.20">
    <property type="entry name" value="MFS general substrate transporter like domains"/>
    <property type="match status" value="1"/>
</dbReference>
<dbReference type="PANTHER" id="PTHR11388">
    <property type="entry name" value="ORGANIC ANION TRANSPORTER"/>
    <property type="match status" value="1"/>
</dbReference>
<keyword evidence="3" id="KW-0472">Membrane</keyword>
<evidence type="ECO:0000313" key="5">
    <source>
        <dbReference type="Proteomes" id="UP000230750"/>
    </source>
</evidence>
<reference evidence="4 5" key="1">
    <citation type="journal article" date="2017" name="PLoS Biol.">
        <title>The sea cucumber genome provides insights into morphological evolution and visceral regeneration.</title>
        <authorList>
            <person name="Zhang X."/>
            <person name="Sun L."/>
            <person name="Yuan J."/>
            <person name="Sun Y."/>
            <person name="Gao Y."/>
            <person name="Zhang L."/>
            <person name="Li S."/>
            <person name="Dai H."/>
            <person name="Hamel J.F."/>
            <person name="Liu C."/>
            <person name="Yu Y."/>
            <person name="Liu S."/>
            <person name="Lin W."/>
            <person name="Guo K."/>
            <person name="Jin S."/>
            <person name="Xu P."/>
            <person name="Storey K.B."/>
            <person name="Huan P."/>
            <person name="Zhang T."/>
            <person name="Zhou Y."/>
            <person name="Zhang J."/>
            <person name="Lin C."/>
            <person name="Li X."/>
            <person name="Xing L."/>
            <person name="Huo D."/>
            <person name="Sun M."/>
            <person name="Wang L."/>
            <person name="Mercier A."/>
            <person name="Li F."/>
            <person name="Yang H."/>
            <person name="Xiang J."/>
        </authorList>
    </citation>
    <scope>NUCLEOTIDE SEQUENCE [LARGE SCALE GENOMIC DNA]</scope>
    <source>
        <strain evidence="4">Shaxun</strain>
        <tissue evidence="4">Muscle</tissue>
    </source>
</reference>
<evidence type="ECO:0000256" key="3">
    <source>
        <dbReference type="SAM" id="Phobius"/>
    </source>
</evidence>
<dbReference type="Pfam" id="PF03137">
    <property type="entry name" value="OATP"/>
    <property type="match status" value="1"/>
</dbReference>
<keyword evidence="3" id="KW-1133">Transmembrane helix</keyword>
<feature type="transmembrane region" description="Helical" evidence="3">
    <location>
        <begin position="216"/>
        <end position="243"/>
    </location>
</feature>
<accession>A0A2G8K4S6</accession>
<feature type="region of interest" description="Disordered" evidence="2">
    <location>
        <begin position="1"/>
        <end position="53"/>
    </location>
</feature>
<feature type="transmembrane region" description="Helical" evidence="3">
    <location>
        <begin position="250"/>
        <end position="280"/>
    </location>
</feature>
<dbReference type="Proteomes" id="UP000230750">
    <property type="component" value="Unassembled WGS sequence"/>
</dbReference>
<dbReference type="GO" id="GO:0043252">
    <property type="term" value="P:sodium-independent organic anion transport"/>
    <property type="evidence" value="ECO:0007669"/>
    <property type="project" value="TreeGrafter"/>
</dbReference>
<comment type="caution">
    <text evidence="4">The sequence shown here is derived from an EMBL/GenBank/DDBJ whole genome shotgun (WGS) entry which is preliminary data.</text>
</comment>
<keyword evidence="5" id="KW-1185">Reference proteome</keyword>
<feature type="transmembrane region" description="Helical" evidence="3">
    <location>
        <begin position="115"/>
        <end position="136"/>
    </location>
</feature>
<name>A0A2G8K4S6_STIJA</name>
<evidence type="ECO:0000256" key="1">
    <source>
        <dbReference type="ARBA" id="ARBA00023157"/>
    </source>
</evidence>
<sequence>MTNDTGLDNDGYQPDNSTYGEKIKHKENDMNIHSNDYDVSDKDTDAQEELDEDDNPQCGWFGYRPKCIQCLNRPGGILLFLVIFVLAQSTAVNGLVYVIVTTLERRFKFTSTRSGSISSCYDFSVMIVILFVTYLGEKAHKPFCVGIGALLFAMGSFMFTLPHFLTEDYSYGGITLLSSSSPSMILKDVGEETCSLNRTLIDDKCLIEDEENLNRYYWFFVFAQVFHGVGASPLYTLGLAFLYNSTLPAMAALFVGVFQGAGMFAPAIGYICGGLFLSIYTDLRKANEVE</sequence>
<dbReference type="InterPro" id="IPR036259">
    <property type="entry name" value="MFS_trans_sf"/>
</dbReference>
<proteinExistence type="predicted"/>
<dbReference type="STRING" id="307972.A0A2G8K4S6"/>
<gene>
    <name evidence="4" type="ORF">BSL78_20207</name>
</gene>
<dbReference type="SUPFAM" id="SSF103473">
    <property type="entry name" value="MFS general substrate transporter"/>
    <property type="match status" value="1"/>
</dbReference>